<dbReference type="OrthoDB" id="6132182at2759"/>
<accession>A0A7J5Z1J4</accession>
<dbReference type="InterPro" id="IPR002035">
    <property type="entry name" value="VWF_A"/>
</dbReference>
<dbReference type="PANTHER" id="PTHR24020">
    <property type="entry name" value="COLLAGEN ALPHA"/>
    <property type="match status" value="1"/>
</dbReference>
<dbReference type="InterPro" id="IPR050525">
    <property type="entry name" value="ECM_Assembly_Org"/>
</dbReference>
<dbReference type="SMART" id="SM00327">
    <property type="entry name" value="VWA"/>
    <property type="match status" value="1"/>
</dbReference>
<gene>
    <name evidence="3" type="ORF">F7725_016249</name>
</gene>
<feature type="domain" description="VWFA" evidence="2">
    <location>
        <begin position="86"/>
        <end position="207"/>
    </location>
</feature>
<dbReference type="GO" id="GO:0005615">
    <property type="term" value="C:extracellular space"/>
    <property type="evidence" value="ECO:0007669"/>
    <property type="project" value="TreeGrafter"/>
</dbReference>
<dbReference type="Gene3D" id="3.40.50.410">
    <property type="entry name" value="von Willebrand factor, type A domain"/>
    <property type="match status" value="1"/>
</dbReference>
<feature type="region of interest" description="Disordered" evidence="1">
    <location>
        <begin position="18"/>
        <end position="38"/>
    </location>
</feature>
<name>A0A7J5Z1J4_DISMA</name>
<proteinExistence type="predicted"/>
<dbReference type="EMBL" id="JAAKFY010000006">
    <property type="protein sequence ID" value="KAF3855526.1"/>
    <property type="molecule type" value="Genomic_DNA"/>
</dbReference>
<comment type="caution">
    <text evidence="3">The sequence shown here is derived from an EMBL/GenBank/DDBJ whole genome shotgun (WGS) entry which is preliminary data.</text>
</comment>
<keyword evidence="4" id="KW-1185">Reference proteome</keyword>
<dbReference type="SUPFAM" id="SSF53300">
    <property type="entry name" value="vWA-like"/>
    <property type="match status" value="1"/>
</dbReference>
<feature type="compositionally biased region" description="Polar residues" evidence="1">
    <location>
        <begin position="29"/>
        <end position="38"/>
    </location>
</feature>
<protein>
    <recommendedName>
        <fullName evidence="2">VWFA domain-containing protein</fullName>
    </recommendedName>
</protein>
<dbReference type="PANTHER" id="PTHR24020:SF13">
    <property type="entry name" value="COLLAGEN ALPHA-3(VI) CHAIN"/>
    <property type="match status" value="1"/>
</dbReference>
<evidence type="ECO:0000259" key="2">
    <source>
        <dbReference type="PROSITE" id="PS50234"/>
    </source>
</evidence>
<dbReference type="Proteomes" id="UP000518266">
    <property type="component" value="Unassembled WGS sequence"/>
</dbReference>
<dbReference type="AlphaFoldDB" id="A0A7J5Z1J4"/>
<evidence type="ECO:0000256" key="1">
    <source>
        <dbReference type="SAM" id="MobiDB-lite"/>
    </source>
</evidence>
<dbReference type="InterPro" id="IPR036465">
    <property type="entry name" value="vWFA_dom_sf"/>
</dbReference>
<evidence type="ECO:0000313" key="3">
    <source>
        <dbReference type="EMBL" id="KAF3855526.1"/>
    </source>
</evidence>
<organism evidence="3 4">
    <name type="scientific">Dissostichus mawsoni</name>
    <name type="common">Antarctic cod</name>
    <dbReference type="NCBI Taxonomy" id="36200"/>
    <lineage>
        <taxon>Eukaryota</taxon>
        <taxon>Metazoa</taxon>
        <taxon>Chordata</taxon>
        <taxon>Craniata</taxon>
        <taxon>Vertebrata</taxon>
        <taxon>Euteleostomi</taxon>
        <taxon>Actinopterygii</taxon>
        <taxon>Neopterygii</taxon>
        <taxon>Teleostei</taxon>
        <taxon>Neoteleostei</taxon>
        <taxon>Acanthomorphata</taxon>
        <taxon>Eupercaria</taxon>
        <taxon>Perciformes</taxon>
        <taxon>Notothenioidei</taxon>
        <taxon>Nototheniidae</taxon>
        <taxon>Dissostichus</taxon>
    </lineage>
</organism>
<dbReference type="PROSITE" id="PS50234">
    <property type="entry name" value="VWFA"/>
    <property type="match status" value="1"/>
</dbReference>
<sequence>MASSRWIPFSFLMSPHGTPGTPRACTGKSPPSVTSPSTRIEWGAQREEALRRAGPGGEGLVQQPLAVLPGLREEPDPEWIFSNSRFPVQVIERLNIGPNEDRVAVIQFSNVARANLFLKSFMKKEAVLTAVRRLSHKGGRPLKMGAALTYVKENVFTTASGSRSLHIGGPSNDSVDLPSASLKESNVTIFTIGTKYADPKEMEIKLLICLWSHGVLLSSVNGHHGDRSHGGTINVCSSSVNGHHGDRSHGGTINVCSSSVNGHHGVKVTEAPSMSAVLVLTDITGTKVTEAPSMSAVLVLTDITGTEVTEAPSMSAVLVLTDITGTEVTEAPSMSAVLVLTDITGTEVTEAPSMSAVLVLTDITGTEVTEAPLMSAVLVLTDIKGPKSRRHHQCLQF</sequence>
<evidence type="ECO:0000313" key="4">
    <source>
        <dbReference type="Proteomes" id="UP000518266"/>
    </source>
</evidence>
<dbReference type="SUPFAM" id="SSF141571">
    <property type="entry name" value="Pentapeptide repeat-like"/>
    <property type="match status" value="1"/>
</dbReference>
<reference evidence="3 4" key="1">
    <citation type="submission" date="2020-03" db="EMBL/GenBank/DDBJ databases">
        <title>Dissostichus mawsoni Genome sequencing and assembly.</title>
        <authorList>
            <person name="Park H."/>
        </authorList>
    </citation>
    <scope>NUCLEOTIDE SEQUENCE [LARGE SCALE GENOMIC DNA]</scope>
    <source>
        <strain evidence="3">DM0001</strain>
        <tissue evidence="3">Muscle</tissue>
    </source>
</reference>
<dbReference type="Pfam" id="PF00092">
    <property type="entry name" value="VWA"/>
    <property type="match status" value="1"/>
</dbReference>